<reference evidence="2 3" key="1">
    <citation type="journal article" date="2020" name="ISME J.">
        <title>Uncovering the hidden diversity of litter-decomposition mechanisms in mushroom-forming fungi.</title>
        <authorList>
            <person name="Floudas D."/>
            <person name="Bentzer J."/>
            <person name="Ahren D."/>
            <person name="Johansson T."/>
            <person name="Persson P."/>
            <person name="Tunlid A."/>
        </authorList>
    </citation>
    <scope>NUCLEOTIDE SEQUENCE [LARGE SCALE GENOMIC DNA]</scope>
    <source>
        <strain evidence="2 3">CBS 146.42</strain>
    </source>
</reference>
<gene>
    <name evidence="2" type="ORF">D9756_007947</name>
</gene>
<evidence type="ECO:0000313" key="2">
    <source>
        <dbReference type="EMBL" id="KAF5353303.1"/>
    </source>
</evidence>
<comment type="caution">
    <text evidence="2">The sequence shown here is derived from an EMBL/GenBank/DDBJ whole genome shotgun (WGS) entry which is preliminary data.</text>
</comment>
<evidence type="ECO:0000313" key="3">
    <source>
        <dbReference type="Proteomes" id="UP000559027"/>
    </source>
</evidence>
<feature type="transmembrane region" description="Helical" evidence="1">
    <location>
        <begin position="7"/>
        <end position="26"/>
    </location>
</feature>
<keyword evidence="1" id="KW-0812">Transmembrane</keyword>
<dbReference type="EMBL" id="JAACJO010000010">
    <property type="protein sequence ID" value="KAF5353303.1"/>
    <property type="molecule type" value="Genomic_DNA"/>
</dbReference>
<organism evidence="2 3">
    <name type="scientific">Leucocoprinus leucothites</name>
    <dbReference type="NCBI Taxonomy" id="201217"/>
    <lineage>
        <taxon>Eukaryota</taxon>
        <taxon>Fungi</taxon>
        <taxon>Dikarya</taxon>
        <taxon>Basidiomycota</taxon>
        <taxon>Agaricomycotina</taxon>
        <taxon>Agaricomycetes</taxon>
        <taxon>Agaricomycetidae</taxon>
        <taxon>Agaricales</taxon>
        <taxon>Agaricineae</taxon>
        <taxon>Agaricaceae</taxon>
        <taxon>Leucocoprinus</taxon>
    </lineage>
</organism>
<feature type="transmembrane region" description="Helical" evidence="1">
    <location>
        <begin position="103"/>
        <end position="125"/>
    </location>
</feature>
<accession>A0A8H5D5V9</accession>
<keyword evidence="1" id="KW-0472">Membrane</keyword>
<protein>
    <submittedName>
        <fullName evidence="2">Uncharacterized protein</fullName>
    </submittedName>
</protein>
<sequence>MIILAFVPWIVFILVAIEVLVVLFPGSQHFQLTLNDPPFICHLTRLPPGPRYPIPYTVSASIAALISIILLPLEIWTGWILYHNWATLRNSPTNIDRRVYLAVYIKLGKCTSTVVVMLASAFVVFVHPGTLGQLQLMVYPLASLINALDLLNVYLFCKKPSAPLSSIIFHHDALTYLSSDIRSSDLRIRPENALTITSIGQGRDGSVEEVITRDVNED</sequence>
<name>A0A8H5D5V9_9AGAR</name>
<dbReference type="AlphaFoldDB" id="A0A8H5D5V9"/>
<proteinExistence type="predicted"/>
<feature type="transmembrane region" description="Helical" evidence="1">
    <location>
        <begin position="137"/>
        <end position="157"/>
    </location>
</feature>
<keyword evidence="3" id="KW-1185">Reference proteome</keyword>
<keyword evidence="1" id="KW-1133">Transmembrane helix</keyword>
<feature type="transmembrane region" description="Helical" evidence="1">
    <location>
        <begin position="56"/>
        <end position="82"/>
    </location>
</feature>
<evidence type="ECO:0000256" key="1">
    <source>
        <dbReference type="SAM" id="Phobius"/>
    </source>
</evidence>
<dbReference type="Proteomes" id="UP000559027">
    <property type="component" value="Unassembled WGS sequence"/>
</dbReference>